<dbReference type="InterPro" id="IPR004929">
    <property type="entry name" value="I-spanin"/>
</dbReference>
<keyword evidence="4" id="KW-0204">Cytolysis</keyword>
<gene>
    <name evidence="10" type="ORF">UFOVP261_9</name>
</gene>
<dbReference type="EMBL" id="LR796262">
    <property type="protein sequence ID" value="CAB4132352.1"/>
    <property type="molecule type" value="Genomic_DNA"/>
</dbReference>
<keyword evidence="9" id="KW-1188">Viral release from host cell</keyword>
<keyword evidence="2" id="KW-1032">Host cell membrane</keyword>
<keyword evidence="6" id="KW-0735">Signal-anchor</keyword>
<evidence type="ECO:0000313" key="10">
    <source>
        <dbReference type="EMBL" id="CAB4132352.1"/>
    </source>
</evidence>
<dbReference type="GO" id="GO:0044659">
    <property type="term" value="P:viral release from host cell by cytolysis"/>
    <property type="evidence" value="ECO:0007669"/>
    <property type="project" value="InterPro"/>
</dbReference>
<organism evidence="10">
    <name type="scientific">uncultured Caudovirales phage</name>
    <dbReference type="NCBI Taxonomy" id="2100421"/>
    <lineage>
        <taxon>Viruses</taxon>
        <taxon>Duplodnaviria</taxon>
        <taxon>Heunggongvirae</taxon>
        <taxon>Uroviricota</taxon>
        <taxon>Caudoviricetes</taxon>
        <taxon>Peduoviridae</taxon>
        <taxon>Maltschvirus</taxon>
        <taxon>Maltschvirus maltsch</taxon>
    </lineage>
</organism>
<evidence type="ECO:0000256" key="5">
    <source>
        <dbReference type="ARBA" id="ARBA00022870"/>
    </source>
</evidence>
<evidence type="ECO:0000256" key="8">
    <source>
        <dbReference type="ARBA" id="ARBA00023136"/>
    </source>
</evidence>
<evidence type="ECO:0000256" key="2">
    <source>
        <dbReference type="ARBA" id="ARBA00022511"/>
    </source>
</evidence>
<evidence type="ECO:0000256" key="7">
    <source>
        <dbReference type="ARBA" id="ARBA00022989"/>
    </source>
</evidence>
<reference evidence="10" key="1">
    <citation type="submission" date="2020-04" db="EMBL/GenBank/DDBJ databases">
        <authorList>
            <person name="Chiriac C."/>
            <person name="Salcher M."/>
            <person name="Ghai R."/>
            <person name="Kavagutti S V."/>
        </authorList>
    </citation>
    <scope>NUCLEOTIDE SEQUENCE</scope>
</reference>
<keyword evidence="3" id="KW-0812">Transmembrane</keyword>
<keyword evidence="7" id="KW-1133">Transmembrane helix</keyword>
<keyword evidence="1" id="KW-1030">Host cell inner membrane</keyword>
<keyword evidence="8" id="KW-0472">Membrane</keyword>
<name>A0A6J5LFD9_9CAUD</name>
<evidence type="ECO:0000256" key="4">
    <source>
        <dbReference type="ARBA" id="ARBA00022852"/>
    </source>
</evidence>
<evidence type="ECO:0000256" key="9">
    <source>
        <dbReference type="ARBA" id="ARBA00023142"/>
    </source>
</evidence>
<sequence length="153" mass="16538">MSILNPYVLLGFICSLLGAYFYGHHSGYQECWLEGQAEVARLNQEARTKEQTLINKVNAKALELKKANDAADQKINSIKSDIASGTLRLSIPTTTSCISASQDASSASGIAATRAELDSKIAESLISITADGDKAIRQLNQCITIYNEIRGEL</sequence>
<evidence type="ECO:0000256" key="3">
    <source>
        <dbReference type="ARBA" id="ARBA00022692"/>
    </source>
</evidence>
<evidence type="ECO:0000256" key="6">
    <source>
        <dbReference type="ARBA" id="ARBA00022968"/>
    </source>
</evidence>
<evidence type="ECO:0000256" key="1">
    <source>
        <dbReference type="ARBA" id="ARBA00022445"/>
    </source>
</evidence>
<dbReference type="Pfam" id="PF03245">
    <property type="entry name" value="Phage_lysis"/>
    <property type="match status" value="1"/>
</dbReference>
<proteinExistence type="predicted"/>
<protein>
    <submittedName>
        <fullName evidence="10">Phage lambda Rz-like lysis protein</fullName>
    </submittedName>
</protein>
<accession>A0A6J5LFD9</accession>
<keyword evidence="5" id="KW-1043">Host membrane</keyword>
<keyword evidence="9" id="KW-0578">Host cell lysis by virus</keyword>